<comment type="similarity">
    <text evidence="10">Belongs to the glycosyltransferase 28 family. MurG subfamily.</text>
</comment>
<evidence type="ECO:0000256" key="4">
    <source>
        <dbReference type="ARBA" id="ARBA00022679"/>
    </source>
</evidence>
<dbReference type="GO" id="GO:0005975">
    <property type="term" value="P:carbohydrate metabolic process"/>
    <property type="evidence" value="ECO:0007669"/>
    <property type="project" value="InterPro"/>
</dbReference>
<feature type="binding site" evidence="10">
    <location>
        <position position="296"/>
    </location>
    <ligand>
        <name>UDP-N-acetyl-alpha-D-glucosamine</name>
        <dbReference type="ChEBI" id="CHEBI:57705"/>
    </ligand>
</feature>
<sequence length="364" mass="40287">MKVIVSGGGTGGHIYPALSIANSFKVNNPDCEVTYIGTPNSLEESIVPSYGYKFVPIEVKGFQRKLSLENIKRSYKLISSISRVRKILKEEKPDIVIGTGGYVSGPVVMMAALMGIRTAIHEQNVFPGITNKLLGKKVNNVFLGFEEAKKFFDSKSNPVFVGNPVRNENFSMTKSEAREKLNLKQESFILLSVGGSGGSKSLNKAIRDMIPQFVTKDVVVVHATGKFHYDTFAEGFNIEDYKENIKIYPYIENMGTYMAAADVIVCSAGAITLAEVNYLGKPSIVIPKKYTAENHQEYNAKTIESAGAGFCILEDELSAEVLREKLYSIMEDDKLRQAMEENSLSLSKENPAQLIYNILMKKSE</sequence>
<feature type="binding site" evidence="10">
    <location>
        <position position="196"/>
    </location>
    <ligand>
        <name>UDP-N-acetyl-alpha-D-glucosamine</name>
        <dbReference type="ChEBI" id="CHEBI:57705"/>
    </ligand>
</feature>
<keyword evidence="2 10" id="KW-0132">Cell division</keyword>
<proteinExistence type="inferred from homology"/>
<dbReference type="PANTHER" id="PTHR21015:SF22">
    <property type="entry name" value="GLYCOSYLTRANSFERASE"/>
    <property type="match status" value="1"/>
</dbReference>
<evidence type="ECO:0000256" key="6">
    <source>
        <dbReference type="ARBA" id="ARBA00022984"/>
    </source>
</evidence>
<dbReference type="GO" id="GO:0009252">
    <property type="term" value="P:peptidoglycan biosynthetic process"/>
    <property type="evidence" value="ECO:0007669"/>
    <property type="project" value="UniProtKB-UniRule"/>
</dbReference>
<dbReference type="CDD" id="cd03785">
    <property type="entry name" value="GT28_MurG"/>
    <property type="match status" value="1"/>
</dbReference>
<dbReference type="GO" id="GO:0071555">
    <property type="term" value="P:cell wall organization"/>
    <property type="evidence" value="ECO:0007669"/>
    <property type="project" value="UniProtKB-KW"/>
</dbReference>
<accession>A0A1T5A2Z7</accession>
<dbReference type="PANTHER" id="PTHR21015">
    <property type="entry name" value="UDP-N-ACETYLGLUCOSAMINE--N-ACETYLMURAMYL-(PENTAPEPTIDE) PYROPHOSPHORYL-UNDECAPRENOL N-ACETYLGLUCOSAMINE TRANSFERASE 1"/>
    <property type="match status" value="1"/>
</dbReference>
<keyword evidence="1 10" id="KW-1003">Cell membrane</keyword>
<dbReference type="Proteomes" id="UP000243406">
    <property type="component" value="Unassembled WGS sequence"/>
</dbReference>
<evidence type="ECO:0000256" key="2">
    <source>
        <dbReference type="ARBA" id="ARBA00022618"/>
    </source>
</evidence>
<comment type="catalytic activity">
    <reaction evidence="10">
        <text>di-trans,octa-cis-undecaprenyl diphospho-N-acetyl-alpha-D-muramoyl-L-alanyl-D-glutamyl-meso-2,6-diaminopimeloyl-D-alanyl-D-alanine + UDP-N-acetyl-alpha-D-glucosamine = di-trans,octa-cis-undecaprenyl diphospho-[N-acetyl-alpha-D-glucosaminyl-(1-&gt;4)]-N-acetyl-alpha-D-muramoyl-L-alanyl-D-glutamyl-meso-2,6-diaminopimeloyl-D-alanyl-D-alanine + UDP + H(+)</text>
        <dbReference type="Rhea" id="RHEA:31227"/>
        <dbReference type="ChEBI" id="CHEBI:15378"/>
        <dbReference type="ChEBI" id="CHEBI:57705"/>
        <dbReference type="ChEBI" id="CHEBI:58223"/>
        <dbReference type="ChEBI" id="CHEBI:61387"/>
        <dbReference type="ChEBI" id="CHEBI:61388"/>
        <dbReference type="EC" id="2.4.1.227"/>
    </reaction>
</comment>
<feature type="binding site" evidence="10">
    <location>
        <position position="166"/>
    </location>
    <ligand>
        <name>UDP-N-acetyl-alpha-D-glucosamine</name>
        <dbReference type="ChEBI" id="CHEBI:57705"/>
    </ligand>
</feature>
<dbReference type="OrthoDB" id="9808936at2"/>
<evidence type="ECO:0000256" key="8">
    <source>
        <dbReference type="ARBA" id="ARBA00023306"/>
    </source>
</evidence>
<evidence type="ECO:0000256" key="1">
    <source>
        <dbReference type="ARBA" id="ARBA00022475"/>
    </source>
</evidence>
<feature type="binding site" evidence="10">
    <location>
        <position position="251"/>
    </location>
    <ligand>
        <name>UDP-N-acetyl-alpha-D-glucosamine</name>
        <dbReference type="ChEBI" id="CHEBI:57705"/>
    </ligand>
</feature>
<feature type="binding site" evidence="10">
    <location>
        <position position="124"/>
    </location>
    <ligand>
        <name>UDP-N-acetyl-alpha-D-glucosamine</name>
        <dbReference type="ChEBI" id="CHEBI:57705"/>
    </ligand>
</feature>
<dbReference type="HAMAP" id="MF_00033">
    <property type="entry name" value="MurG"/>
    <property type="match status" value="1"/>
</dbReference>
<keyword evidence="6 10" id="KW-0573">Peptidoglycan synthesis</keyword>
<evidence type="ECO:0000256" key="7">
    <source>
        <dbReference type="ARBA" id="ARBA00023136"/>
    </source>
</evidence>
<dbReference type="Pfam" id="PF04101">
    <property type="entry name" value="Glyco_tran_28_C"/>
    <property type="match status" value="1"/>
</dbReference>
<keyword evidence="3 10" id="KW-0328">Glycosyltransferase</keyword>
<keyword evidence="5 10" id="KW-0133">Cell shape</keyword>
<dbReference type="NCBIfam" id="TIGR01133">
    <property type="entry name" value="murG"/>
    <property type="match status" value="1"/>
</dbReference>
<dbReference type="RefSeq" id="WP_079588627.1">
    <property type="nucleotide sequence ID" value="NZ_FUYN01000001.1"/>
</dbReference>
<comment type="caution">
    <text evidence="10">Lacks conserved residue(s) required for the propagation of feature annotation.</text>
</comment>
<protein>
    <recommendedName>
        <fullName evidence="10">UDP-N-acetylglucosamine--N-acetylmuramyl-(pentapeptide) pyrophosphoryl-undecaprenol N-acetylglucosamine transferase</fullName>
        <ecNumber evidence="10">2.4.1.227</ecNumber>
    </recommendedName>
    <alternativeName>
        <fullName evidence="10">Undecaprenyl-PP-MurNAc-pentapeptide-UDPGlcNAc GlcNAc transferase</fullName>
    </alternativeName>
</protein>
<evidence type="ECO:0000256" key="10">
    <source>
        <dbReference type="HAMAP-Rule" id="MF_00033"/>
    </source>
</evidence>
<keyword evidence="4 10" id="KW-0808">Transferase</keyword>
<feature type="binding site" evidence="10">
    <location>
        <begin position="10"/>
        <end position="12"/>
    </location>
    <ligand>
        <name>UDP-N-acetyl-alpha-D-glucosamine</name>
        <dbReference type="ChEBI" id="CHEBI:57705"/>
    </ligand>
</feature>
<evidence type="ECO:0000256" key="9">
    <source>
        <dbReference type="ARBA" id="ARBA00023316"/>
    </source>
</evidence>
<dbReference type="UniPathway" id="UPA00219"/>
<feature type="domain" description="Glycosyltransferase family 28 N-terminal" evidence="11">
    <location>
        <begin position="3"/>
        <end position="142"/>
    </location>
</feature>
<keyword evidence="8 10" id="KW-0131">Cell cycle</keyword>
<dbReference type="SUPFAM" id="SSF53756">
    <property type="entry name" value="UDP-Glycosyltransferase/glycogen phosphorylase"/>
    <property type="match status" value="1"/>
</dbReference>
<evidence type="ECO:0000313" key="13">
    <source>
        <dbReference type="EMBL" id="SKB29013.1"/>
    </source>
</evidence>
<name>A0A1T5A2Z7_9FIRM</name>
<dbReference type="InterPro" id="IPR004276">
    <property type="entry name" value="GlycoTrans_28_N"/>
</dbReference>
<dbReference type="InterPro" id="IPR007235">
    <property type="entry name" value="Glyco_trans_28_C"/>
</dbReference>
<comment type="function">
    <text evidence="10">Cell wall formation. Catalyzes the transfer of a GlcNAc subunit on undecaprenyl-pyrophosphoryl-MurNAc-pentapeptide (lipid intermediate I) to form undecaprenyl-pyrophosphoryl-MurNAc-(pentapeptide)GlcNAc (lipid intermediate II).</text>
</comment>
<dbReference type="EC" id="2.4.1.227" evidence="10"/>
<dbReference type="EMBL" id="FUYN01000001">
    <property type="protein sequence ID" value="SKB29013.1"/>
    <property type="molecule type" value="Genomic_DNA"/>
</dbReference>
<evidence type="ECO:0000259" key="12">
    <source>
        <dbReference type="Pfam" id="PF04101"/>
    </source>
</evidence>
<comment type="subcellular location">
    <subcellularLocation>
        <location evidence="10">Cell membrane</location>
        <topology evidence="10">Peripheral membrane protein</topology>
        <orientation evidence="10">Cytoplasmic side</orientation>
    </subcellularLocation>
</comment>
<evidence type="ECO:0000256" key="5">
    <source>
        <dbReference type="ARBA" id="ARBA00022960"/>
    </source>
</evidence>
<reference evidence="14" key="1">
    <citation type="submission" date="2017-02" db="EMBL/GenBank/DDBJ databases">
        <authorList>
            <person name="Varghese N."/>
            <person name="Submissions S."/>
        </authorList>
    </citation>
    <scope>NUCLEOTIDE SEQUENCE [LARGE SCALE GENOMIC DNA]</scope>
    <source>
        <strain evidence="14">ATCC 35199</strain>
    </source>
</reference>
<dbReference type="GO" id="GO:0008360">
    <property type="term" value="P:regulation of cell shape"/>
    <property type="evidence" value="ECO:0007669"/>
    <property type="project" value="UniProtKB-KW"/>
</dbReference>
<keyword evidence="7 10" id="KW-0472">Membrane</keyword>
<evidence type="ECO:0000313" key="14">
    <source>
        <dbReference type="Proteomes" id="UP000243406"/>
    </source>
</evidence>
<dbReference type="AlphaFoldDB" id="A0A1T5A2Z7"/>
<dbReference type="GO" id="GO:0051991">
    <property type="term" value="F:UDP-N-acetyl-D-glucosamine:N-acetylmuramoyl-L-alanyl-D-glutamyl-meso-2,6-diaminopimelyl-D-alanyl-D-alanine-diphosphoundecaprenol 4-beta-N-acetylglucosaminlytransferase activity"/>
    <property type="evidence" value="ECO:0007669"/>
    <property type="project" value="RHEA"/>
</dbReference>
<gene>
    <name evidence="10" type="primary">murG</name>
    <name evidence="13" type="ORF">SAMN02745120_0675</name>
</gene>
<keyword evidence="9 10" id="KW-0961">Cell wall biogenesis/degradation</keyword>
<dbReference type="GO" id="GO:0050511">
    <property type="term" value="F:undecaprenyldiphospho-muramoylpentapeptide beta-N-acetylglucosaminyltransferase activity"/>
    <property type="evidence" value="ECO:0007669"/>
    <property type="project" value="UniProtKB-UniRule"/>
</dbReference>
<dbReference type="Gene3D" id="3.40.50.2000">
    <property type="entry name" value="Glycogen Phosphorylase B"/>
    <property type="match status" value="2"/>
</dbReference>
<evidence type="ECO:0000256" key="3">
    <source>
        <dbReference type="ARBA" id="ARBA00022676"/>
    </source>
</evidence>
<feature type="domain" description="Glycosyl transferase family 28 C-terminal" evidence="12">
    <location>
        <begin position="192"/>
        <end position="347"/>
    </location>
</feature>
<dbReference type="GO" id="GO:0051301">
    <property type="term" value="P:cell division"/>
    <property type="evidence" value="ECO:0007669"/>
    <property type="project" value="UniProtKB-KW"/>
</dbReference>
<evidence type="ECO:0000259" key="11">
    <source>
        <dbReference type="Pfam" id="PF03033"/>
    </source>
</evidence>
<organism evidence="13 14">
    <name type="scientific">Acetoanaerobium noterae</name>
    <dbReference type="NCBI Taxonomy" id="745369"/>
    <lineage>
        <taxon>Bacteria</taxon>
        <taxon>Bacillati</taxon>
        <taxon>Bacillota</taxon>
        <taxon>Clostridia</taxon>
        <taxon>Peptostreptococcales</taxon>
        <taxon>Filifactoraceae</taxon>
        <taxon>Acetoanaerobium</taxon>
    </lineage>
</organism>
<keyword evidence="14" id="KW-1185">Reference proteome</keyword>
<dbReference type="InterPro" id="IPR006009">
    <property type="entry name" value="GlcNAc_MurG"/>
</dbReference>
<dbReference type="Pfam" id="PF03033">
    <property type="entry name" value="Glyco_transf_28"/>
    <property type="match status" value="1"/>
</dbReference>
<comment type="pathway">
    <text evidence="10">Cell wall biogenesis; peptidoglycan biosynthesis.</text>
</comment>
<dbReference type="GO" id="GO:0005886">
    <property type="term" value="C:plasma membrane"/>
    <property type="evidence" value="ECO:0007669"/>
    <property type="project" value="UniProtKB-SubCell"/>
</dbReference>